<dbReference type="Ensembl" id="ENSSCAT00000023462.1">
    <property type="protein sequence ID" value="ENSSCAP00000021016.1"/>
    <property type="gene ID" value="ENSSCAG00000015149.1"/>
</dbReference>
<proteinExistence type="predicted"/>
<sequence>KYFCYPTLHLQQHPEVGIPSWDCSWSFCVGTQSSTMHKVMLNWPQCS</sequence>
<reference evidence="1" key="1">
    <citation type="submission" date="2025-08" db="UniProtKB">
        <authorList>
            <consortium name="Ensembl"/>
        </authorList>
    </citation>
    <scope>IDENTIFICATION</scope>
</reference>
<evidence type="ECO:0000313" key="1">
    <source>
        <dbReference type="Ensembl" id="ENSSCAP00000021016.1"/>
    </source>
</evidence>
<accession>A0A8C9NN36</accession>
<dbReference type="AlphaFoldDB" id="A0A8C9NN36"/>
<organism evidence="1 2">
    <name type="scientific">Serinus canaria</name>
    <name type="common">Island canary</name>
    <name type="synonym">Fringilla canaria</name>
    <dbReference type="NCBI Taxonomy" id="9135"/>
    <lineage>
        <taxon>Eukaryota</taxon>
        <taxon>Metazoa</taxon>
        <taxon>Chordata</taxon>
        <taxon>Craniata</taxon>
        <taxon>Vertebrata</taxon>
        <taxon>Euteleostomi</taxon>
        <taxon>Archelosauria</taxon>
        <taxon>Archosauria</taxon>
        <taxon>Dinosauria</taxon>
        <taxon>Saurischia</taxon>
        <taxon>Theropoda</taxon>
        <taxon>Coelurosauria</taxon>
        <taxon>Aves</taxon>
        <taxon>Neognathae</taxon>
        <taxon>Neoaves</taxon>
        <taxon>Telluraves</taxon>
        <taxon>Australaves</taxon>
        <taxon>Passeriformes</taxon>
        <taxon>Passeroidea</taxon>
        <taxon>Fringillidae</taxon>
        <taxon>Carduelinae</taxon>
        <taxon>Serinus</taxon>
    </lineage>
</organism>
<keyword evidence="2" id="KW-1185">Reference proteome</keyword>
<dbReference type="Proteomes" id="UP000694409">
    <property type="component" value="Unassembled WGS sequence"/>
</dbReference>
<name>A0A8C9NN36_SERCA</name>
<reference evidence="1" key="2">
    <citation type="submission" date="2025-09" db="UniProtKB">
        <authorList>
            <consortium name="Ensembl"/>
        </authorList>
    </citation>
    <scope>IDENTIFICATION</scope>
</reference>
<evidence type="ECO:0000313" key="2">
    <source>
        <dbReference type="Proteomes" id="UP000694409"/>
    </source>
</evidence>
<protein>
    <submittedName>
        <fullName evidence="1">Uncharacterized protein</fullName>
    </submittedName>
</protein>